<feature type="compositionally biased region" description="Low complexity" evidence="4">
    <location>
        <begin position="302"/>
        <end position="313"/>
    </location>
</feature>
<protein>
    <submittedName>
        <fullName evidence="6">DNA-binding LacI/PurR family transcriptional regulator</fullName>
    </submittedName>
</protein>
<evidence type="ECO:0000256" key="1">
    <source>
        <dbReference type="ARBA" id="ARBA00023015"/>
    </source>
</evidence>
<evidence type="ECO:0000256" key="2">
    <source>
        <dbReference type="ARBA" id="ARBA00023125"/>
    </source>
</evidence>
<dbReference type="SMART" id="SM00354">
    <property type="entry name" value="HTH_LACI"/>
    <property type="match status" value="1"/>
</dbReference>
<evidence type="ECO:0000313" key="7">
    <source>
        <dbReference type="Proteomes" id="UP001240984"/>
    </source>
</evidence>
<evidence type="ECO:0000256" key="3">
    <source>
        <dbReference type="ARBA" id="ARBA00023163"/>
    </source>
</evidence>
<dbReference type="PANTHER" id="PTHR30146:SF153">
    <property type="entry name" value="LACTOSE OPERON REPRESSOR"/>
    <property type="match status" value="1"/>
</dbReference>
<organism evidence="6 7">
    <name type="scientific">Catenuloplanes nepalensis</name>
    <dbReference type="NCBI Taxonomy" id="587533"/>
    <lineage>
        <taxon>Bacteria</taxon>
        <taxon>Bacillati</taxon>
        <taxon>Actinomycetota</taxon>
        <taxon>Actinomycetes</taxon>
        <taxon>Micromonosporales</taxon>
        <taxon>Micromonosporaceae</taxon>
        <taxon>Catenuloplanes</taxon>
    </lineage>
</organism>
<keyword evidence="2 6" id="KW-0238">DNA-binding</keyword>
<dbReference type="PROSITE" id="PS00356">
    <property type="entry name" value="HTH_LACI_1"/>
    <property type="match status" value="1"/>
</dbReference>
<dbReference type="InterPro" id="IPR046335">
    <property type="entry name" value="LacI/GalR-like_sensor"/>
</dbReference>
<evidence type="ECO:0000313" key="6">
    <source>
        <dbReference type="EMBL" id="MDP9795028.1"/>
    </source>
</evidence>
<proteinExistence type="predicted"/>
<comment type="caution">
    <text evidence="6">The sequence shown here is derived from an EMBL/GenBank/DDBJ whole genome shotgun (WGS) entry which is preliminary data.</text>
</comment>
<keyword evidence="3" id="KW-0804">Transcription</keyword>
<sequence>MPRVTLKDVARASGVSAATVSFVLNATPGQTIPAETRARVRQAATALGYVPHGIARALREGASRIVLLNAGRLRPGGSLQSFITGLDAELAAHGHTLLVRYGAAADDAEADDAEADGVAAGGVAAGGVAAGGVAAGGAATDGAARPDGGAADGAPSTAGGHGAAAVGTAAWTTDAPVGRTVPPDAPGAALRRVVDAANPRAVIDLQRIYADDESDLRDGGWHDGMAAHADTQIAYLADRGHRRIVFALPPDPALARFAALRLRHARAAAGERGLPPLETLQLGTDRADNGIRLRALLSAGSAPTTPAVSASAGPPTPAAPPTEPPAPGSPGGGLPGSSLADGSPRRRKVSKPAGLPAPAAVVESAGPAAVVESAGPAVVVEPAGPTAVAAFDDDTALRVLAALADQGLRAPEDLAVIGFDDAPHGELWTPALTTVHIDAAGYGRRAGRAALGLDTGAVPPNPSIVIRREST</sequence>
<keyword evidence="7" id="KW-1185">Reference proteome</keyword>
<feature type="domain" description="HTH lacI-type" evidence="5">
    <location>
        <begin position="4"/>
        <end position="60"/>
    </location>
</feature>
<dbReference type="InterPro" id="IPR028082">
    <property type="entry name" value="Peripla_BP_I"/>
</dbReference>
<dbReference type="Proteomes" id="UP001240984">
    <property type="component" value="Unassembled WGS sequence"/>
</dbReference>
<dbReference type="Pfam" id="PF13377">
    <property type="entry name" value="Peripla_BP_3"/>
    <property type="match status" value="1"/>
</dbReference>
<dbReference type="Gene3D" id="3.40.50.2300">
    <property type="match status" value="3"/>
</dbReference>
<reference evidence="6 7" key="1">
    <citation type="submission" date="2023-07" db="EMBL/GenBank/DDBJ databases">
        <title>Sequencing the genomes of 1000 actinobacteria strains.</title>
        <authorList>
            <person name="Klenk H.-P."/>
        </authorList>
    </citation>
    <scope>NUCLEOTIDE SEQUENCE [LARGE SCALE GENOMIC DNA]</scope>
    <source>
        <strain evidence="6 7">DSM 44710</strain>
    </source>
</reference>
<evidence type="ECO:0000259" key="5">
    <source>
        <dbReference type="PROSITE" id="PS50932"/>
    </source>
</evidence>
<dbReference type="Pfam" id="PF00356">
    <property type="entry name" value="LacI"/>
    <property type="match status" value="1"/>
</dbReference>
<dbReference type="RefSeq" id="WP_306830498.1">
    <property type="nucleotide sequence ID" value="NZ_JAUSRA010000001.1"/>
</dbReference>
<dbReference type="SUPFAM" id="SSF53822">
    <property type="entry name" value="Periplasmic binding protein-like I"/>
    <property type="match status" value="1"/>
</dbReference>
<gene>
    <name evidence="6" type="ORF">J2S43_003540</name>
</gene>
<dbReference type="PROSITE" id="PS50932">
    <property type="entry name" value="HTH_LACI_2"/>
    <property type="match status" value="1"/>
</dbReference>
<accession>A0ABT9MUF8</accession>
<dbReference type="PANTHER" id="PTHR30146">
    <property type="entry name" value="LACI-RELATED TRANSCRIPTIONAL REPRESSOR"/>
    <property type="match status" value="1"/>
</dbReference>
<dbReference type="InterPro" id="IPR000843">
    <property type="entry name" value="HTH_LacI"/>
</dbReference>
<dbReference type="PRINTS" id="PR00036">
    <property type="entry name" value="HTHLACI"/>
</dbReference>
<dbReference type="EMBL" id="JAUSRA010000001">
    <property type="protein sequence ID" value="MDP9795028.1"/>
    <property type="molecule type" value="Genomic_DNA"/>
</dbReference>
<dbReference type="InterPro" id="IPR010982">
    <property type="entry name" value="Lambda_DNA-bd_dom_sf"/>
</dbReference>
<dbReference type="GO" id="GO:0003677">
    <property type="term" value="F:DNA binding"/>
    <property type="evidence" value="ECO:0007669"/>
    <property type="project" value="UniProtKB-KW"/>
</dbReference>
<dbReference type="Gene3D" id="1.10.260.40">
    <property type="entry name" value="lambda repressor-like DNA-binding domains"/>
    <property type="match status" value="1"/>
</dbReference>
<name>A0ABT9MUF8_9ACTN</name>
<feature type="region of interest" description="Disordered" evidence="4">
    <location>
        <begin position="302"/>
        <end position="355"/>
    </location>
</feature>
<feature type="compositionally biased region" description="Pro residues" evidence="4">
    <location>
        <begin position="314"/>
        <end position="328"/>
    </location>
</feature>
<evidence type="ECO:0000256" key="4">
    <source>
        <dbReference type="SAM" id="MobiDB-lite"/>
    </source>
</evidence>
<dbReference type="SUPFAM" id="SSF47413">
    <property type="entry name" value="lambda repressor-like DNA-binding domains"/>
    <property type="match status" value="1"/>
</dbReference>
<dbReference type="CDD" id="cd01392">
    <property type="entry name" value="HTH_LacI"/>
    <property type="match status" value="1"/>
</dbReference>
<dbReference type="CDD" id="cd06267">
    <property type="entry name" value="PBP1_LacI_sugar_binding-like"/>
    <property type="match status" value="1"/>
</dbReference>
<keyword evidence="1" id="KW-0805">Transcription regulation</keyword>